<dbReference type="GO" id="GO:0004066">
    <property type="term" value="F:asparagine synthase (glutamine-hydrolyzing) activity"/>
    <property type="evidence" value="ECO:0007669"/>
    <property type="project" value="UniProtKB-EC"/>
</dbReference>
<dbReference type="PANTHER" id="PTHR43284:SF1">
    <property type="entry name" value="ASPARAGINE SYNTHETASE"/>
    <property type="match status" value="1"/>
</dbReference>
<dbReference type="PATRIC" id="fig|29290.4.peg.7735"/>
<evidence type="ECO:0000313" key="5">
    <source>
        <dbReference type="EMBL" id="KJU81954.1"/>
    </source>
</evidence>
<accession>A0A0F3GJ17</accession>
<dbReference type="Gene3D" id="3.40.50.620">
    <property type="entry name" value="HUPs"/>
    <property type="match status" value="1"/>
</dbReference>
<sequence length="232" mass="27480">MQSGLSWLSSIILRPSYKKVSWDYKINQFLKARGNSPEYAHYWWRVVFSDKEKRNIMSPVLYDQCKDYDPFDTFDAYFRNMDDVDFLNKSLYVDIKTWLQDDILVKVDRMSMAASLEVRTPFLDRRVVEFSARLPCYTKINGTKQKVILHNSMKNRLPRKIINRSKKGFNAPALPGLGHLKKHDLFSGNFNLDSTKEDVTFKSFNLSILQKWLDIYSNYRITSRWEPVEYEA</sequence>
<dbReference type="SUPFAM" id="SSF52402">
    <property type="entry name" value="Adenine nucleotide alpha hydrolases-like"/>
    <property type="match status" value="1"/>
</dbReference>
<dbReference type="InterPro" id="IPR014729">
    <property type="entry name" value="Rossmann-like_a/b/a_fold"/>
</dbReference>
<evidence type="ECO:0000256" key="3">
    <source>
        <dbReference type="ARBA" id="ARBA00048741"/>
    </source>
</evidence>
<evidence type="ECO:0000256" key="1">
    <source>
        <dbReference type="ARBA" id="ARBA00005187"/>
    </source>
</evidence>
<comment type="pathway">
    <text evidence="1">Amino-acid biosynthesis; L-asparagine biosynthesis; L-asparagine from L-aspartate (L-Gln route): step 1/1.</text>
</comment>
<dbReference type="GO" id="GO:0005829">
    <property type="term" value="C:cytosol"/>
    <property type="evidence" value="ECO:0007669"/>
    <property type="project" value="TreeGrafter"/>
</dbReference>
<dbReference type="CDD" id="cd01991">
    <property type="entry name" value="Asn_synthase_B_C"/>
    <property type="match status" value="1"/>
</dbReference>
<comment type="catalytic activity">
    <reaction evidence="3">
        <text>L-aspartate + L-glutamine + ATP + H2O = L-asparagine + L-glutamate + AMP + diphosphate + H(+)</text>
        <dbReference type="Rhea" id="RHEA:12228"/>
        <dbReference type="ChEBI" id="CHEBI:15377"/>
        <dbReference type="ChEBI" id="CHEBI:15378"/>
        <dbReference type="ChEBI" id="CHEBI:29985"/>
        <dbReference type="ChEBI" id="CHEBI:29991"/>
        <dbReference type="ChEBI" id="CHEBI:30616"/>
        <dbReference type="ChEBI" id="CHEBI:33019"/>
        <dbReference type="ChEBI" id="CHEBI:58048"/>
        <dbReference type="ChEBI" id="CHEBI:58359"/>
        <dbReference type="ChEBI" id="CHEBI:456215"/>
        <dbReference type="EC" id="6.3.5.4"/>
    </reaction>
</comment>
<proteinExistence type="predicted"/>
<dbReference type="AlphaFoldDB" id="A0A0F3GJ17"/>
<feature type="domain" description="Asparagine synthetase" evidence="4">
    <location>
        <begin position="59"/>
        <end position="173"/>
    </location>
</feature>
<dbReference type="PANTHER" id="PTHR43284">
    <property type="entry name" value="ASPARAGINE SYNTHETASE (GLUTAMINE-HYDROLYZING)"/>
    <property type="match status" value="1"/>
</dbReference>
<dbReference type="GO" id="GO:0006529">
    <property type="term" value="P:asparagine biosynthetic process"/>
    <property type="evidence" value="ECO:0007669"/>
    <property type="project" value="InterPro"/>
</dbReference>
<dbReference type="Proteomes" id="UP000033423">
    <property type="component" value="Unassembled WGS sequence"/>
</dbReference>
<dbReference type="EC" id="6.3.5.4" evidence="2"/>
<dbReference type="InterPro" id="IPR001962">
    <property type="entry name" value="Asn_synthase"/>
</dbReference>
<dbReference type="Pfam" id="PF00733">
    <property type="entry name" value="Asn_synthase"/>
    <property type="match status" value="1"/>
</dbReference>
<name>A0A0F3GJ17_9BACT</name>
<organism evidence="5 6">
    <name type="scientific">Candidatus Magnetobacterium bavaricum</name>
    <dbReference type="NCBI Taxonomy" id="29290"/>
    <lineage>
        <taxon>Bacteria</taxon>
        <taxon>Pseudomonadati</taxon>
        <taxon>Nitrospirota</taxon>
        <taxon>Thermodesulfovibrionia</taxon>
        <taxon>Thermodesulfovibrionales</taxon>
        <taxon>Candidatus Magnetobacteriaceae</taxon>
        <taxon>Candidatus Magnetobacterium</taxon>
    </lineage>
</organism>
<evidence type="ECO:0000259" key="4">
    <source>
        <dbReference type="Pfam" id="PF00733"/>
    </source>
</evidence>
<comment type="caution">
    <text evidence="5">The sequence shown here is derived from an EMBL/GenBank/DDBJ whole genome shotgun (WGS) entry which is preliminary data.</text>
</comment>
<dbReference type="EMBL" id="LACI01002479">
    <property type="protein sequence ID" value="KJU81954.1"/>
    <property type="molecule type" value="Genomic_DNA"/>
</dbReference>
<reference evidence="5 6" key="1">
    <citation type="submission" date="2015-02" db="EMBL/GenBank/DDBJ databases">
        <title>Single-cell genomics of uncultivated deep-branching MTB reveals a conserved set of magnetosome genes.</title>
        <authorList>
            <person name="Kolinko S."/>
            <person name="Richter M."/>
            <person name="Glockner F.O."/>
            <person name="Brachmann A."/>
            <person name="Schuler D."/>
        </authorList>
    </citation>
    <scope>NUCLEOTIDE SEQUENCE [LARGE SCALE GENOMIC DNA]</scope>
    <source>
        <strain evidence="5">TM-1</strain>
    </source>
</reference>
<dbReference type="InterPro" id="IPR051786">
    <property type="entry name" value="ASN_synthetase/amidase"/>
</dbReference>
<protein>
    <recommendedName>
        <fullName evidence="2">asparagine synthase (glutamine-hydrolyzing)</fullName>
        <ecNumber evidence="2">6.3.5.4</ecNumber>
    </recommendedName>
</protein>
<evidence type="ECO:0000256" key="2">
    <source>
        <dbReference type="ARBA" id="ARBA00012737"/>
    </source>
</evidence>
<gene>
    <name evidence="5" type="ORF">MBAV_005852</name>
</gene>
<evidence type="ECO:0000313" key="6">
    <source>
        <dbReference type="Proteomes" id="UP000033423"/>
    </source>
</evidence>
<keyword evidence="6" id="KW-1185">Reference proteome</keyword>